<dbReference type="Proteomes" id="UP000825701">
    <property type="component" value="Chromosome"/>
</dbReference>
<evidence type="ECO:0000313" key="2">
    <source>
        <dbReference type="Proteomes" id="UP000825701"/>
    </source>
</evidence>
<reference evidence="1" key="1">
    <citation type="submission" date="2021-08" db="EMBL/GenBank/DDBJ databases">
        <authorList>
            <person name="Zhang H."/>
            <person name="Xu M."/>
            <person name="Yu Z."/>
            <person name="Yang L."/>
            <person name="Cai Y."/>
        </authorList>
    </citation>
    <scope>NUCLEOTIDE SEQUENCE</scope>
    <source>
        <strain evidence="1">CHL1</strain>
    </source>
</reference>
<accession>A0A9E6UL70</accession>
<dbReference type="EMBL" id="CP081869">
    <property type="protein sequence ID" value="QZO00197.1"/>
    <property type="molecule type" value="Genomic_DNA"/>
</dbReference>
<protein>
    <submittedName>
        <fullName evidence="1">Uncharacterized protein</fullName>
    </submittedName>
</protein>
<name>A0A9E6UL70_9HYPH</name>
<dbReference type="RefSeq" id="WP_261403360.1">
    <property type="nucleotide sequence ID" value="NZ_CP081869.1"/>
</dbReference>
<keyword evidence="2" id="KW-1185">Reference proteome</keyword>
<organism evidence="1 2">
    <name type="scientific">Chenggangzhangella methanolivorans</name>
    <dbReference type="NCBI Taxonomy" id="1437009"/>
    <lineage>
        <taxon>Bacteria</taxon>
        <taxon>Pseudomonadati</taxon>
        <taxon>Pseudomonadota</taxon>
        <taxon>Alphaproteobacteria</taxon>
        <taxon>Hyphomicrobiales</taxon>
        <taxon>Methylopilaceae</taxon>
        <taxon>Chenggangzhangella</taxon>
    </lineage>
</organism>
<dbReference type="AlphaFoldDB" id="A0A9E6UL70"/>
<sequence length="92" mass="9519">MEGRSGAAADPEPLLGQCDVLLRAQDARGSALPLRPLAPAYGSAAWLGYALGVGGPVAVHAPHLMEKPRRGLGFVSAVAARLRNARRGPPSR</sequence>
<gene>
    <name evidence="1" type="ORF">K6K41_27375</name>
</gene>
<proteinExistence type="predicted"/>
<evidence type="ECO:0000313" key="1">
    <source>
        <dbReference type="EMBL" id="QZO00197.1"/>
    </source>
</evidence>
<dbReference type="KEGG" id="cmet:K6K41_27375"/>